<protein>
    <submittedName>
        <fullName evidence="2">Uncharacterized protein</fullName>
    </submittedName>
</protein>
<comment type="caution">
    <text evidence="2">The sequence shown here is derived from an EMBL/GenBank/DDBJ whole genome shotgun (WGS) entry which is preliminary data.</text>
</comment>
<evidence type="ECO:0000313" key="3">
    <source>
        <dbReference type="Proteomes" id="UP001221898"/>
    </source>
</evidence>
<dbReference type="Proteomes" id="UP001221898">
    <property type="component" value="Unassembled WGS sequence"/>
</dbReference>
<evidence type="ECO:0000256" key="1">
    <source>
        <dbReference type="SAM" id="MobiDB-lite"/>
    </source>
</evidence>
<feature type="compositionally biased region" description="Polar residues" evidence="1">
    <location>
        <begin position="114"/>
        <end position="130"/>
    </location>
</feature>
<gene>
    <name evidence="2" type="ORF">AAFF_G00400910</name>
</gene>
<feature type="region of interest" description="Disordered" evidence="1">
    <location>
        <begin position="111"/>
        <end position="139"/>
    </location>
</feature>
<dbReference type="EMBL" id="JAINUG010000079">
    <property type="protein sequence ID" value="KAJ8400052.1"/>
    <property type="molecule type" value="Genomic_DNA"/>
</dbReference>
<dbReference type="AlphaFoldDB" id="A0AAD7SCF6"/>
<reference evidence="2" key="1">
    <citation type="journal article" date="2023" name="Science">
        <title>Genome structures resolve the early diversification of teleost fishes.</title>
        <authorList>
            <person name="Parey E."/>
            <person name="Louis A."/>
            <person name="Montfort J."/>
            <person name="Bouchez O."/>
            <person name="Roques C."/>
            <person name="Iampietro C."/>
            <person name="Lluch J."/>
            <person name="Castinel A."/>
            <person name="Donnadieu C."/>
            <person name="Desvignes T."/>
            <person name="Floi Bucao C."/>
            <person name="Jouanno E."/>
            <person name="Wen M."/>
            <person name="Mejri S."/>
            <person name="Dirks R."/>
            <person name="Jansen H."/>
            <person name="Henkel C."/>
            <person name="Chen W.J."/>
            <person name="Zahm M."/>
            <person name="Cabau C."/>
            <person name="Klopp C."/>
            <person name="Thompson A.W."/>
            <person name="Robinson-Rechavi M."/>
            <person name="Braasch I."/>
            <person name="Lecointre G."/>
            <person name="Bobe J."/>
            <person name="Postlethwait J.H."/>
            <person name="Berthelot C."/>
            <person name="Roest Crollius H."/>
            <person name="Guiguen Y."/>
        </authorList>
    </citation>
    <scope>NUCLEOTIDE SEQUENCE</scope>
    <source>
        <strain evidence="2">NC1722</strain>
    </source>
</reference>
<feature type="region of interest" description="Disordered" evidence="1">
    <location>
        <begin position="1"/>
        <end position="21"/>
    </location>
</feature>
<accession>A0AAD7SCF6</accession>
<name>A0AAD7SCF6_9TELE</name>
<sequence length="198" mass="21887">MNEGLSLGELAGPGDTGQTDVCHPMERGKRALSGVSGLWVPQQEAAPLAPSSRPTGELRRLVANHEGRPPTPHTLLPDWLRSFIPDTLAQRDPPSYSFVRFWEDLENSALPRTLSDQGGRQQDKSQNAEPNSPKYESAVFKVSRPPKSVRFDWVEIGALRKGFETIRARRLSANHERVRDAGTWDGIVRGSCSHSAVL</sequence>
<keyword evidence="3" id="KW-1185">Reference proteome</keyword>
<evidence type="ECO:0000313" key="2">
    <source>
        <dbReference type="EMBL" id="KAJ8400052.1"/>
    </source>
</evidence>
<organism evidence="2 3">
    <name type="scientific">Aldrovandia affinis</name>
    <dbReference type="NCBI Taxonomy" id="143900"/>
    <lineage>
        <taxon>Eukaryota</taxon>
        <taxon>Metazoa</taxon>
        <taxon>Chordata</taxon>
        <taxon>Craniata</taxon>
        <taxon>Vertebrata</taxon>
        <taxon>Euteleostomi</taxon>
        <taxon>Actinopterygii</taxon>
        <taxon>Neopterygii</taxon>
        <taxon>Teleostei</taxon>
        <taxon>Notacanthiformes</taxon>
        <taxon>Halosauridae</taxon>
        <taxon>Aldrovandia</taxon>
    </lineage>
</organism>
<proteinExistence type="predicted"/>